<dbReference type="PANTHER" id="PTHR31906">
    <property type="entry name" value="PLASTID-LIPID-ASSOCIATED PROTEIN 4, CHLOROPLASTIC-RELATED"/>
    <property type="match status" value="1"/>
</dbReference>
<dbReference type="InterPro" id="IPR006843">
    <property type="entry name" value="PAP/fibrillin_dom"/>
</dbReference>
<proteinExistence type="predicted"/>
<keyword evidence="3" id="KW-1185">Reference proteome</keyword>
<evidence type="ECO:0000313" key="3">
    <source>
        <dbReference type="Proteomes" id="UP000031549"/>
    </source>
</evidence>
<dbReference type="Pfam" id="PF04755">
    <property type="entry name" value="PAP_fibrillin"/>
    <property type="match status" value="1"/>
</dbReference>
<reference evidence="2 3" key="1">
    <citation type="journal article" date="2015" name="Genome Announc.">
        <title>Draft Genome Sequence of Cyanobacterium Hassallia byssoidea Strain VB512170, Isolated from Monuments in India.</title>
        <authorList>
            <person name="Singh D."/>
            <person name="Chandrababunaidu M.M."/>
            <person name="Panda A."/>
            <person name="Sen D."/>
            <person name="Bhattacharyya S."/>
            <person name="Adhikary S.P."/>
            <person name="Tripathy S."/>
        </authorList>
    </citation>
    <scope>NUCLEOTIDE SEQUENCE [LARGE SCALE GENOMIC DNA]</scope>
    <source>
        <strain evidence="2 3">VB512170</strain>
    </source>
</reference>
<dbReference type="EMBL" id="JTCM02000018">
    <property type="protein sequence ID" value="NEU73087.1"/>
    <property type="molecule type" value="Genomic_DNA"/>
</dbReference>
<dbReference type="Proteomes" id="UP000031549">
    <property type="component" value="Unassembled WGS sequence"/>
</dbReference>
<name>A0A846H631_9CYAN</name>
<organism evidence="2 3">
    <name type="scientific">Hassallia byssoidea VB512170</name>
    <dbReference type="NCBI Taxonomy" id="1304833"/>
    <lineage>
        <taxon>Bacteria</taxon>
        <taxon>Bacillati</taxon>
        <taxon>Cyanobacteriota</taxon>
        <taxon>Cyanophyceae</taxon>
        <taxon>Nostocales</taxon>
        <taxon>Tolypothrichaceae</taxon>
        <taxon>Hassallia</taxon>
    </lineage>
</organism>
<protein>
    <submittedName>
        <fullName evidence="2">Fibrillin</fullName>
    </submittedName>
</protein>
<sequence>MVSVLANLKKELISISTATDIGFNSTPTIKQQIETLAESLEVLNPTVEPTSFMELVQGRWQLLYSTFGLERETTLQRLSFGKLPNVTVNVTGIFQEVYLDNQQYINLIEFTVGSDVKGVAAVTGRYRVEDSKRLNIDFLETSVKSASNDLDVSTFRSCLGIDSQSALESKLDFSGWSDITYLDENLRLMRGNNQNLYVLVRTN</sequence>
<dbReference type="InterPro" id="IPR039633">
    <property type="entry name" value="PAP"/>
</dbReference>
<gene>
    <name evidence="2" type="ORF">PI95_011080</name>
</gene>
<comment type="caution">
    <text evidence="2">The sequence shown here is derived from an EMBL/GenBank/DDBJ whole genome shotgun (WGS) entry which is preliminary data.</text>
</comment>
<evidence type="ECO:0000259" key="1">
    <source>
        <dbReference type="Pfam" id="PF04755"/>
    </source>
</evidence>
<accession>A0A846H631</accession>
<dbReference type="AlphaFoldDB" id="A0A846H631"/>
<feature type="domain" description="Plastid lipid-associated protein/fibrillin conserved" evidence="1">
    <location>
        <begin position="7"/>
        <end position="199"/>
    </location>
</feature>
<evidence type="ECO:0000313" key="2">
    <source>
        <dbReference type="EMBL" id="NEU73087.1"/>
    </source>
</evidence>